<reference evidence="2 3" key="1">
    <citation type="submission" date="2016-10" db="EMBL/GenBank/DDBJ databases">
        <authorList>
            <person name="de Groot N.N."/>
        </authorList>
    </citation>
    <scope>NUCLEOTIDE SEQUENCE [LARGE SCALE GENOMIC DNA]</scope>
    <source>
        <strain evidence="2 3">CGMCC 1.11156</strain>
    </source>
</reference>
<evidence type="ECO:0000313" key="3">
    <source>
        <dbReference type="Proteomes" id="UP000198649"/>
    </source>
</evidence>
<evidence type="ECO:0000259" key="1">
    <source>
        <dbReference type="Pfam" id="PF05175"/>
    </source>
</evidence>
<dbReference type="Pfam" id="PF05175">
    <property type="entry name" value="MTS"/>
    <property type="match status" value="1"/>
</dbReference>
<evidence type="ECO:0000313" key="2">
    <source>
        <dbReference type="EMBL" id="SFI07852.1"/>
    </source>
</evidence>
<dbReference type="AlphaFoldDB" id="A0A1I3F9G7"/>
<dbReference type="InterPro" id="IPR007848">
    <property type="entry name" value="Small_mtfrase_dom"/>
</dbReference>
<feature type="domain" description="Methyltransferase small" evidence="1">
    <location>
        <begin position="16"/>
        <end position="131"/>
    </location>
</feature>
<dbReference type="SUPFAM" id="SSF53335">
    <property type="entry name" value="S-adenosyl-L-methionine-dependent methyltransferases"/>
    <property type="match status" value="1"/>
</dbReference>
<keyword evidence="3" id="KW-1185">Reference proteome</keyword>
<dbReference type="Gene3D" id="3.40.50.150">
    <property type="entry name" value="Vaccinia Virus protein VP39"/>
    <property type="match status" value="1"/>
</dbReference>
<dbReference type="InterPro" id="IPR029063">
    <property type="entry name" value="SAM-dependent_MTases_sf"/>
</dbReference>
<sequence length="166" mass="17693">MTPHWTTLQSRWAAELIPDAPVGRVLDLAPAVLHLGLVAITLANRPLLCVDDDPEARQSTMIDADLAGLAGDVEVRGSRVASQECHETFAVVIADPDVPPVADDSTATLDLARACLATAADHVTDGGHVLIRLGSLERVHHVSETTDLTLVEVRAGERGLVARFDR</sequence>
<dbReference type="Proteomes" id="UP000198649">
    <property type="component" value="Unassembled WGS sequence"/>
</dbReference>
<organism evidence="2 3">
    <name type="scientific">Nocardioides psychrotolerans</name>
    <dbReference type="NCBI Taxonomy" id="1005945"/>
    <lineage>
        <taxon>Bacteria</taxon>
        <taxon>Bacillati</taxon>
        <taxon>Actinomycetota</taxon>
        <taxon>Actinomycetes</taxon>
        <taxon>Propionibacteriales</taxon>
        <taxon>Nocardioidaceae</taxon>
        <taxon>Nocardioides</taxon>
    </lineage>
</organism>
<gene>
    <name evidence="2" type="ORF">SAMN05216561_104284</name>
</gene>
<protein>
    <recommendedName>
        <fullName evidence="1">Methyltransferase small domain-containing protein</fullName>
    </recommendedName>
</protein>
<dbReference type="RefSeq" id="WP_091111665.1">
    <property type="nucleotide sequence ID" value="NZ_BKAF01000009.1"/>
</dbReference>
<name>A0A1I3F9G7_9ACTN</name>
<dbReference type="STRING" id="1005945.SAMN05216561_104284"/>
<dbReference type="GO" id="GO:0008168">
    <property type="term" value="F:methyltransferase activity"/>
    <property type="evidence" value="ECO:0007669"/>
    <property type="project" value="InterPro"/>
</dbReference>
<dbReference type="EMBL" id="FOQG01000004">
    <property type="protein sequence ID" value="SFI07852.1"/>
    <property type="molecule type" value="Genomic_DNA"/>
</dbReference>
<accession>A0A1I3F9G7</accession>
<proteinExistence type="predicted"/>